<protein>
    <submittedName>
        <fullName evidence="12">Sulfate/thiosulfate import ATP-binding protein CysA</fullName>
        <ecNumber evidence="12">3.6.3.25</ecNumber>
    </submittedName>
</protein>
<evidence type="ECO:0000256" key="1">
    <source>
        <dbReference type="ARBA" id="ARBA00022448"/>
    </source>
</evidence>
<dbReference type="SUPFAM" id="SSF52540">
    <property type="entry name" value="P-loop containing nucleoside triphosphate hydrolases"/>
    <property type="match status" value="1"/>
</dbReference>
<reference evidence="12 13" key="1">
    <citation type="submission" date="2017-02" db="EMBL/GenBank/DDBJ databases">
        <authorList>
            <person name="Peterson S.W."/>
        </authorList>
    </citation>
    <scope>NUCLEOTIDE SEQUENCE [LARGE SCALE GENOMIC DNA]</scope>
    <source>
        <strain evidence="12 13">CECT 9027</strain>
    </source>
</reference>
<dbReference type="FunFam" id="3.40.50.300:FF:000634">
    <property type="entry name" value="Molybdenum import ATP-binding protein ModC"/>
    <property type="match status" value="1"/>
</dbReference>
<dbReference type="InterPro" id="IPR027417">
    <property type="entry name" value="P-loop_NTPase"/>
</dbReference>
<dbReference type="InterPro" id="IPR005116">
    <property type="entry name" value="Transp-assoc_OB_typ1"/>
</dbReference>
<keyword evidence="4" id="KW-0997">Cell inner membrane</keyword>
<keyword evidence="13" id="KW-1185">Reference proteome</keyword>
<dbReference type="PROSITE" id="PS50893">
    <property type="entry name" value="ABC_TRANSPORTER_2"/>
    <property type="match status" value="1"/>
</dbReference>
<organism evidence="12 13">
    <name type="scientific">Vibrio palustris</name>
    <dbReference type="NCBI Taxonomy" id="1918946"/>
    <lineage>
        <taxon>Bacteria</taxon>
        <taxon>Pseudomonadati</taxon>
        <taxon>Pseudomonadota</taxon>
        <taxon>Gammaproteobacteria</taxon>
        <taxon>Vibrionales</taxon>
        <taxon>Vibrionaceae</taxon>
        <taxon>Vibrio</taxon>
    </lineage>
</organism>
<dbReference type="GO" id="GO:0016887">
    <property type="term" value="F:ATP hydrolysis activity"/>
    <property type="evidence" value="ECO:0007669"/>
    <property type="project" value="InterPro"/>
</dbReference>
<dbReference type="Gene3D" id="2.40.50.100">
    <property type="match status" value="1"/>
</dbReference>
<evidence type="ECO:0000313" key="12">
    <source>
        <dbReference type="EMBL" id="SJL84680.1"/>
    </source>
</evidence>
<dbReference type="InterPro" id="IPR017871">
    <property type="entry name" value="ABC_transporter-like_CS"/>
</dbReference>
<dbReference type="InterPro" id="IPR003593">
    <property type="entry name" value="AAA+_ATPase"/>
</dbReference>
<accession>A0A1R4B6Z1</accession>
<evidence type="ECO:0000256" key="7">
    <source>
        <dbReference type="ARBA" id="ARBA00022967"/>
    </source>
</evidence>
<feature type="domain" description="Mop" evidence="11">
    <location>
        <begin position="299"/>
        <end position="370"/>
    </location>
</feature>
<dbReference type="NCBIfam" id="TIGR02142">
    <property type="entry name" value="modC_ABC"/>
    <property type="match status" value="1"/>
</dbReference>
<keyword evidence="5" id="KW-0547">Nucleotide-binding</keyword>
<dbReference type="PROSITE" id="PS51866">
    <property type="entry name" value="MOP"/>
    <property type="match status" value="1"/>
</dbReference>
<dbReference type="GO" id="GO:0016020">
    <property type="term" value="C:membrane"/>
    <property type="evidence" value="ECO:0007669"/>
    <property type="project" value="InterPro"/>
</dbReference>
<dbReference type="Pfam" id="PF03459">
    <property type="entry name" value="TOBE"/>
    <property type="match status" value="1"/>
</dbReference>
<dbReference type="GO" id="GO:0140359">
    <property type="term" value="F:ABC-type transporter activity"/>
    <property type="evidence" value="ECO:0007669"/>
    <property type="project" value="InterPro"/>
</dbReference>
<dbReference type="EC" id="3.6.3.25" evidence="12"/>
<dbReference type="AlphaFoldDB" id="A0A1R4B6Z1"/>
<dbReference type="InterPro" id="IPR008995">
    <property type="entry name" value="Mo/tungstate-bd_C_term_dom"/>
</dbReference>
<evidence type="ECO:0000256" key="2">
    <source>
        <dbReference type="ARBA" id="ARBA00022475"/>
    </source>
</evidence>
<keyword evidence="7" id="KW-1278">Translocase</keyword>
<dbReference type="InterPro" id="IPR004606">
    <property type="entry name" value="Mop_domain"/>
</dbReference>
<dbReference type="PROSITE" id="PS00211">
    <property type="entry name" value="ABC_TRANSPORTER_1"/>
    <property type="match status" value="1"/>
</dbReference>
<dbReference type="Pfam" id="PF00005">
    <property type="entry name" value="ABC_tran"/>
    <property type="match status" value="1"/>
</dbReference>
<gene>
    <name evidence="12" type="primary">cysA_2</name>
    <name evidence="12" type="ORF">VPAL9027_02676</name>
</gene>
<keyword evidence="2" id="KW-1003">Cell membrane</keyword>
<dbReference type="PANTHER" id="PTHR43514:SF4">
    <property type="entry name" value="ABC TRANSPORTER I FAMILY MEMBER 10"/>
    <property type="match status" value="1"/>
</dbReference>
<dbReference type="PANTHER" id="PTHR43514">
    <property type="entry name" value="ABC TRANSPORTER I FAMILY MEMBER 10"/>
    <property type="match status" value="1"/>
</dbReference>
<dbReference type="SUPFAM" id="SSF50331">
    <property type="entry name" value="MOP-like"/>
    <property type="match status" value="1"/>
</dbReference>
<evidence type="ECO:0000256" key="6">
    <source>
        <dbReference type="ARBA" id="ARBA00022840"/>
    </source>
</evidence>
<evidence type="ECO:0000256" key="4">
    <source>
        <dbReference type="ARBA" id="ARBA00022519"/>
    </source>
</evidence>
<evidence type="ECO:0000256" key="5">
    <source>
        <dbReference type="ARBA" id="ARBA00022741"/>
    </source>
</evidence>
<dbReference type="Proteomes" id="UP000189475">
    <property type="component" value="Unassembled WGS sequence"/>
</dbReference>
<dbReference type="Gene3D" id="3.40.50.300">
    <property type="entry name" value="P-loop containing nucleotide triphosphate hydrolases"/>
    <property type="match status" value="1"/>
</dbReference>
<dbReference type="InterPro" id="IPR011868">
    <property type="entry name" value="ModC_ABC_ATP-bd"/>
</dbReference>
<dbReference type="InterPro" id="IPR003439">
    <property type="entry name" value="ABC_transporter-like_ATP-bd"/>
</dbReference>
<evidence type="ECO:0000256" key="9">
    <source>
        <dbReference type="PROSITE-ProRule" id="PRU01213"/>
    </source>
</evidence>
<feature type="domain" description="ABC transporter" evidence="10">
    <location>
        <begin position="6"/>
        <end position="238"/>
    </location>
</feature>
<dbReference type="EMBL" id="FUFT01000005">
    <property type="protein sequence ID" value="SJL84680.1"/>
    <property type="molecule type" value="Genomic_DNA"/>
</dbReference>
<dbReference type="STRING" id="1918946.VPAL9027_02676"/>
<proteinExistence type="predicted"/>
<evidence type="ECO:0000259" key="10">
    <source>
        <dbReference type="PROSITE" id="PS50893"/>
    </source>
</evidence>
<sequence length="376" mass="42137">MNMAMNQGLKVEFQQQLGDTCLAIDVEIPASGITVLFGRSGAGKTSVINAVSGLSSPDSGIVCLNGRMLLNTQAGINVPIEQRKVGYVFQEARLFPHYTVRGNLRYGMKSHHDNSSMWHDVIDLLALEPLLARYPNALSGGEKQRVAIARALLSNPEILLMDEPLASLDLPRKREVMPFLEHLAQRINIPIVYVTHSIDELLRLAHYLVLMEQGRVIESGLVEEVWRSQAMHPWLGVNERSSLFSASIHHQWEEYGLTEVLLNQQVPVWVQHCKGVQGDALRVQIRATDVSIALDKPTNTSIRNVLAVYVAEIRHLHNDNAARYVEIRLNLAPDCELWATISEWALHELNLEVGQRLYAQIKGVSISQRDVIPFTS</sequence>
<dbReference type="SMART" id="SM00382">
    <property type="entry name" value="AAA"/>
    <property type="match status" value="1"/>
</dbReference>
<evidence type="ECO:0000256" key="8">
    <source>
        <dbReference type="ARBA" id="ARBA00023136"/>
    </source>
</evidence>
<keyword evidence="8" id="KW-0472">Membrane</keyword>
<name>A0A1R4B6Z1_9VIBR</name>
<evidence type="ECO:0000259" key="11">
    <source>
        <dbReference type="PROSITE" id="PS51866"/>
    </source>
</evidence>
<keyword evidence="12" id="KW-0378">Hydrolase</keyword>
<dbReference type="GO" id="GO:0005524">
    <property type="term" value="F:ATP binding"/>
    <property type="evidence" value="ECO:0007669"/>
    <property type="project" value="UniProtKB-KW"/>
</dbReference>
<dbReference type="NCBIfam" id="NF008355">
    <property type="entry name" value="PRK11144.1"/>
    <property type="match status" value="1"/>
</dbReference>
<keyword evidence="3 9" id="KW-0500">Molybdenum</keyword>
<evidence type="ECO:0000313" key="13">
    <source>
        <dbReference type="Proteomes" id="UP000189475"/>
    </source>
</evidence>
<dbReference type="InterPro" id="IPR050334">
    <property type="entry name" value="Molybdenum_import_ModC"/>
</dbReference>
<keyword evidence="6 12" id="KW-0067">ATP-binding</keyword>
<keyword evidence="1" id="KW-0813">Transport</keyword>
<evidence type="ECO:0000256" key="3">
    <source>
        <dbReference type="ARBA" id="ARBA00022505"/>
    </source>
</evidence>
<dbReference type="GO" id="GO:0015098">
    <property type="term" value="F:molybdate ion transmembrane transporter activity"/>
    <property type="evidence" value="ECO:0007669"/>
    <property type="project" value="InterPro"/>
</dbReference>